<sequence length="172" mass="18694">MKSIYALIFATTLSINAFAEGNDIENKFQVGLNYSHDLGFTEKGVFGFLVGYQWSEKSLVQVTGTNFSTTEVEPGRTLGGFVLDADYHRFFIKTGLVRPYGIIGANMMAIKEKIEGGQHSFDGSAVDFGINLGIGIDFRIANRFSIAPEVKISAADHTGSFIRTGATAAVFF</sequence>
<dbReference type="RefSeq" id="WP_338236548.1">
    <property type="nucleotide sequence ID" value="NZ_BQKE01000001.1"/>
</dbReference>
<name>A0AAN5AIU9_9BACT</name>
<reference evidence="4 5" key="1">
    <citation type="submission" date="2021-12" db="EMBL/GenBank/DDBJ databases">
        <title>Genome sequencing of bacteria with rrn-lacking chromosome and rrn-plasmid.</title>
        <authorList>
            <person name="Anda M."/>
            <person name="Iwasaki W."/>
        </authorList>
    </citation>
    <scope>NUCLEOTIDE SEQUENCE [LARGE SCALE GENOMIC DNA]</scope>
    <source>
        <strain evidence="4 5">NBRC 15940</strain>
    </source>
</reference>
<keyword evidence="5" id="KW-1185">Reference proteome</keyword>
<organism evidence="4 5">
    <name type="scientific">Persicobacter diffluens</name>
    <dbReference type="NCBI Taxonomy" id="981"/>
    <lineage>
        <taxon>Bacteria</taxon>
        <taxon>Pseudomonadati</taxon>
        <taxon>Bacteroidota</taxon>
        <taxon>Cytophagia</taxon>
        <taxon>Cytophagales</taxon>
        <taxon>Persicobacteraceae</taxon>
        <taxon>Persicobacter</taxon>
    </lineage>
</organism>
<feature type="chain" id="PRO_5042810044" description="Outer membrane protein beta-barrel domain-containing protein" evidence="2">
    <location>
        <begin position="20"/>
        <end position="172"/>
    </location>
</feature>
<dbReference type="Gene3D" id="2.40.160.20">
    <property type="match status" value="1"/>
</dbReference>
<feature type="domain" description="Outer membrane protein beta-barrel" evidence="3">
    <location>
        <begin position="6"/>
        <end position="155"/>
    </location>
</feature>
<dbReference type="InterPro" id="IPR027385">
    <property type="entry name" value="Beta-barrel_OMP"/>
</dbReference>
<dbReference type="Pfam" id="PF13505">
    <property type="entry name" value="OMP_b-brl"/>
    <property type="match status" value="1"/>
</dbReference>
<dbReference type="EMBL" id="BQKE01000001">
    <property type="protein sequence ID" value="GJM60895.1"/>
    <property type="molecule type" value="Genomic_DNA"/>
</dbReference>
<evidence type="ECO:0000259" key="3">
    <source>
        <dbReference type="Pfam" id="PF13505"/>
    </source>
</evidence>
<evidence type="ECO:0000256" key="2">
    <source>
        <dbReference type="SAM" id="SignalP"/>
    </source>
</evidence>
<dbReference type="InterPro" id="IPR011250">
    <property type="entry name" value="OMP/PagP_B-barrel"/>
</dbReference>
<gene>
    <name evidence="4" type="ORF">PEDI_14470</name>
</gene>
<evidence type="ECO:0000256" key="1">
    <source>
        <dbReference type="ARBA" id="ARBA00022729"/>
    </source>
</evidence>
<evidence type="ECO:0000313" key="5">
    <source>
        <dbReference type="Proteomes" id="UP001310022"/>
    </source>
</evidence>
<feature type="signal peptide" evidence="2">
    <location>
        <begin position="1"/>
        <end position="19"/>
    </location>
</feature>
<dbReference type="Proteomes" id="UP001310022">
    <property type="component" value="Unassembled WGS sequence"/>
</dbReference>
<evidence type="ECO:0000313" key="4">
    <source>
        <dbReference type="EMBL" id="GJM60895.1"/>
    </source>
</evidence>
<accession>A0AAN5AIU9</accession>
<dbReference type="AlphaFoldDB" id="A0AAN5AIU9"/>
<proteinExistence type="predicted"/>
<dbReference type="SUPFAM" id="SSF56925">
    <property type="entry name" value="OMPA-like"/>
    <property type="match status" value="1"/>
</dbReference>
<keyword evidence="1 2" id="KW-0732">Signal</keyword>
<protein>
    <recommendedName>
        <fullName evidence="3">Outer membrane protein beta-barrel domain-containing protein</fullName>
    </recommendedName>
</protein>
<comment type="caution">
    <text evidence="4">The sequence shown here is derived from an EMBL/GenBank/DDBJ whole genome shotgun (WGS) entry which is preliminary data.</text>
</comment>